<feature type="region of interest" description="Disordered" evidence="1">
    <location>
        <begin position="215"/>
        <end position="244"/>
    </location>
</feature>
<reference evidence="3" key="1">
    <citation type="submission" date="2014-05" db="EMBL/GenBank/DDBJ databases">
        <authorList>
            <person name="Chronopoulou M."/>
        </authorList>
    </citation>
    <scope>NUCLEOTIDE SEQUENCE</scope>
    <source>
        <tissue evidence="3">Whole organism</tissue>
    </source>
</reference>
<accession>A0A0K2U4T6</accession>
<evidence type="ECO:0000256" key="1">
    <source>
        <dbReference type="SAM" id="MobiDB-lite"/>
    </source>
</evidence>
<evidence type="ECO:0000313" key="4">
    <source>
        <dbReference type="Proteomes" id="UP000675881"/>
    </source>
</evidence>
<feature type="compositionally biased region" description="Basic and acidic residues" evidence="1">
    <location>
        <begin position="226"/>
        <end position="236"/>
    </location>
</feature>
<protein>
    <submittedName>
        <fullName evidence="2">(salmon louse) hypothetical protein</fullName>
    </submittedName>
</protein>
<sequence length="244" mass="28083">MEKDVNSPPISGNTCNETVSFKTDQSTSKTSKNVVRQRPNCPGWILKRANTVSFCFSRDNQNMDKRSSVYNLSNTTNESICEGLHHPSSEQSMMKFTRGCWQKSNDPMKSFCRGSLKKLRNAESKVIIAKKDVEDILIQSDNDSKETVWDPPIHRLEEDTLMLSEVQQEINHLICEFSSLVTEEEERIMKKARILEKHNSCAEFKQVSYTKSKANEMNDEDLISTEEEKLKYHNNEKMNSSESI</sequence>
<keyword evidence="4" id="KW-1185">Reference proteome</keyword>
<dbReference type="EMBL" id="HACA01015684">
    <property type="protein sequence ID" value="CDW33045.1"/>
    <property type="molecule type" value="Transcribed_RNA"/>
</dbReference>
<name>A0A0K2U4T6_LEPSM</name>
<dbReference type="Proteomes" id="UP000675881">
    <property type="component" value="Chromosome 13"/>
</dbReference>
<feature type="compositionally biased region" description="Polar residues" evidence="1">
    <location>
        <begin position="8"/>
        <end position="34"/>
    </location>
</feature>
<evidence type="ECO:0000313" key="2">
    <source>
        <dbReference type="EMBL" id="CAF2826606.1"/>
    </source>
</evidence>
<dbReference type="OrthoDB" id="10536908at2759"/>
<reference evidence="2" key="2">
    <citation type="submission" date="2021-02" db="EMBL/GenBank/DDBJ databases">
        <authorList>
            <person name="Bekaert M."/>
        </authorList>
    </citation>
    <scope>NUCLEOTIDE SEQUENCE</scope>
    <source>
        <strain evidence="2">IoA-00</strain>
    </source>
</reference>
<gene>
    <name evidence="2" type="ORF">LSAA_4495</name>
</gene>
<dbReference type="AlphaFoldDB" id="A0A0K2U4T6"/>
<feature type="region of interest" description="Disordered" evidence="1">
    <location>
        <begin position="1"/>
        <end position="34"/>
    </location>
</feature>
<organism evidence="3">
    <name type="scientific">Lepeophtheirus salmonis</name>
    <name type="common">Salmon louse</name>
    <name type="synonym">Caligus salmonis</name>
    <dbReference type="NCBI Taxonomy" id="72036"/>
    <lineage>
        <taxon>Eukaryota</taxon>
        <taxon>Metazoa</taxon>
        <taxon>Ecdysozoa</taxon>
        <taxon>Arthropoda</taxon>
        <taxon>Crustacea</taxon>
        <taxon>Multicrustacea</taxon>
        <taxon>Hexanauplia</taxon>
        <taxon>Copepoda</taxon>
        <taxon>Siphonostomatoida</taxon>
        <taxon>Caligidae</taxon>
        <taxon>Lepeophtheirus</taxon>
    </lineage>
</organism>
<dbReference type="EMBL" id="HG994592">
    <property type="protein sequence ID" value="CAF2826606.1"/>
    <property type="molecule type" value="Genomic_DNA"/>
</dbReference>
<proteinExistence type="predicted"/>
<evidence type="ECO:0000313" key="3">
    <source>
        <dbReference type="EMBL" id="CDW33045.1"/>
    </source>
</evidence>